<dbReference type="EMBL" id="KR229962">
    <property type="protein sequence ID" value="ALG04416.1"/>
    <property type="molecule type" value="Genomic_DNA"/>
</dbReference>
<evidence type="ECO:0000313" key="1">
    <source>
        <dbReference type="EMBL" id="ALG04416.1"/>
    </source>
</evidence>
<gene>
    <name evidence="1" type="primary">HD2</name>
</gene>
<proteinExistence type="predicted"/>
<dbReference type="GO" id="GO:0003677">
    <property type="term" value="F:DNA binding"/>
    <property type="evidence" value="ECO:0007669"/>
    <property type="project" value="UniProtKB-KW"/>
</dbReference>
<keyword evidence="1" id="KW-0371">Homeobox</keyword>
<sequence length="158" mass="17325">MSAAAQIAFACQRALARLEGCLPPQAPAPLGPPPRALQLESVCIRRSLEELGCSAPSISALSRIFSVAQASIQSTYTSTYQRVSQELASTFERGDAALKQTFDEQQRARYISDYHRARDELVRRLLEKIVSARRKAASADEVGRGNFSAEVVEVLERA</sequence>
<dbReference type="AlphaFoldDB" id="A0A0N9HN61"/>
<name>A0A0N9HN61_9BASI</name>
<organism evidence="1">
    <name type="scientific">Leucosporidium scottii</name>
    <dbReference type="NCBI Taxonomy" id="5278"/>
    <lineage>
        <taxon>Eukaryota</taxon>
        <taxon>Fungi</taxon>
        <taxon>Dikarya</taxon>
        <taxon>Basidiomycota</taxon>
        <taxon>Pucciniomycotina</taxon>
        <taxon>Microbotryomycetes</taxon>
        <taxon>Leucosporidiales</taxon>
        <taxon>Leucosporidium</taxon>
    </lineage>
</organism>
<keyword evidence="1" id="KW-0238">DNA-binding</keyword>
<protein>
    <submittedName>
        <fullName evidence="1">Homeodomain transcription factor HD2</fullName>
    </submittedName>
</protein>
<accession>A0A0N9HN61</accession>
<feature type="non-terminal residue" evidence="1">
    <location>
        <position position="158"/>
    </location>
</feature>
<reference evidence="1" key="1">
    <citation type="submission" date="2015-04" db="EMBL/GenBank/DDBJ databases">
        <title>Genomic Architecture Underlying Sex-Determination in the yeast Leucosporidium scottii: New Insights into the Evolution of Mating Systems in basidiomycetes.</title>
        <authorList>
            <person name="Maia T.M."/>
            <person name="Lopes S."/>
            <person name="Almeida J.M.G.C.F."/>
            <person name="Rosa L.H."/>
            <person name="Sampaio J.P."/>
            <person name="Goncalves P."/>
            <person name="Coelho M.A."/>
        </authorList>
    </citation>
    <scope>NUCLEOTIDE SEQUENCE</scope>
    <source>
        <strain evidence="1">CBS 8633</strain>
    </source>
</reference>